<accession>A0ABQ5SIP9</accession>
<sequence length="308" mass="34389">MPAVSLILSCLDSNARKKLLHATKNNTHTKMSLIYSNPSVVTRQQLMINRLTARRICLHPLGAPRLPHTPVNIPKALPLDDPPGKVVAAALFLGLPASVLLDEVLDTVAPRVNAVTNEESNGVRFFVARPGTGTSTEAWSASTTELGTFPKRRMAVILIHQILGLQKREADLAQALADEEGVVALAPDTFCGQSTSWPFRAIMLGFKYALREGASWSRCTRLSDGSRPSRTLTQIASWLRASAMVVERQSDTRRRIRGRCRVSPSSMAVLCSRRPRWRSWEILLFWGCMGPETRSFRWRCWTNLRRTC</sequence>
<comment type="caution">
    <text evidence="1">The sequence shown here is derived from an EMBL/GenBank/DDBJ whole genome shotgun (WGS) entry which is preliminary data.</text>
</comment>
<protein>
    <submittedName>
        <fullName evidence="1">Uncharacterized protein</fullName>
    </submittedName>
</protein>
<proteinExistence type="predicted"/>
<dbReference type="Proteomes" id="UP001165090">
    <property type="component" value="Unassembled WGS sequence"/>
</dbReference>
<gene>
    <name evidence="1" type="ORF">VaNZ11_014462</name>
</gene>
<dbReference type="Gene3D" id="3.40.50.1820">
    <property type="entry name" value="alpha/beta hydrolase"/>
    <property type="match status" value="1"/>
</dbReference>
<dbReference type="EMBL" id="BSDZ01000086">
    <property type="protein sequence ID" value="GLI69775.1"/>
    <property type="molecule type" value="Genomic_DNA"/>
</dbReference>
<reference evidence="1 2" key="1">
    <citation type="journal article" date="2023" name="IScience">
        <title>Expanded male sex-determining region conserved during the evolution of homothallism in the green alga Volvox.</title>
        <authorList>
            <person name="Yamamoto K."/>
            <person name="Matsuzaki R."/>
            <person name="Mahakham W."/>
            <person name="Heman W."/>
            <person name="Sekimoto H."/>
            <person name="Kawachi M."/>
            <person name="Minakuchi Y."/>
            <person name="Toyoda A."/>
            <person name="Nozaki H."/>
        </authorList>
    </citation>
    <scope>NUCLEOTIDE SEQUENCE [LARGE SCALE GENOMIC DNA]</scope>
    <source>
        <strain evidence="1 2">NIES-4468</strain>
    </source>
</reference>
<name>A0ABQ5SIP9_9CHLO</name>
<organism evidence="1 2">
    <name type="scientific">Volvox africanus</name>
    <dbReference type="NCBI Taxonomy" id="51714"/>
    <lineage>
        <taxon>Eukaryota</taxon>
        <taxon>Viridiplantae</taxon>
        <taxon>Chlorophyta</taxon>
        <taxon>core chlorophytes</taxon>
        <taxon>Chlorophyceae</taxon>
        <taxon>CS clade</taxon>
        <taxon>Chlamydomonadales</taxon>
        <taxon>Volvocaceae</taxon>
        <taxon>Volvox</taxon>
    </lineage>
</organism>
<keyword evidence="2" id="KW-1185">Reference proteome</keyword>
<evidence type="ECO:0000313" key="1">
    <source>
        <dbReference type="EMBL" id="GLI69775.1"/>
    </source>
</evidence>
<evidence type="ECO:0000313" key="2">
    <source>
        <dbReference type="Proteomes" id="UP001165090"/>
    </source>
</evidence>
<feature type="non-terminal residue" evidence="1">
    <location>
        <position position="1"/>
    </location>
</feature>
<dbReference type="InterPro" id="IPR029058">
    <property type="entry name" value="AB_hydrolase_fold"/>
</dbReference>